<protein>
    <submittedName>
        <fullName evidence="2">Uncharacterized protein</fullName>
    </submittedName>
</protein>
<reference evidence="2" key="1">
    <citation type="submission" date="2014-11" db="EMBL/GenBank/DDBJ databases">
        <authorList>
            <person name="Amaro Gonzalez C."/>
        </authorList>
    </citation>
    <scope>NUCLEOTIDE SEQUENCE</scope>
</reference>
<name>A0A0E9VCK8_ANGAN</name>
<dbReference type="EMBL" id="GBXM01032738">
    <property type="protein sequence ID" value="JAH75839.1"/>
    <property type="molecule type" value="Transcribed_RNA"/>
</dbReference>
<feature type="region of interest" description="Disordered" evidence="1">
    <location>
        <begin position="1"/>
        <end position="28"/>
    </location>
</feature>
<evidence type="ECO:0000313" key="2">
    <source>
        <dbReference type="EMBL" id="JAH75839.1"/>
    </source>
</evidence>
<feature type="compositionally biased region" description="Polar residues" evidence="1">
    <location>
        <begin position="1"/>
        <end position="12"/>
    </location>
</feature>
<dbReference type="AlphaFoldDB" id="A0A0E9VCK8"/>
<evidence type="ECO:0000256" key="1">
    <source>
        <dbReference type="SAM" id="MobiDB-lite"/>
    </source>
</evidence>
<accession>A0A0E9VCK8</accession>
<sequence>MLSGLFFNSSTAAAAGLRASEATASDLD</sequence>
<proteinExistence type="predicted"/>
<reference evidence="2" key="2">
    <citation type="journal article" date="2015" name="Fish Shellfish Immunol.">
        <title>Early steps in the European eel (Anguilla anguilla)-Vibrio vulnificus interaction in the gills: Role of the RtxA13 toxin.</title>
        <authorList>
            <person name="Callol A."/>
            <person name="Pajuelo D."/>
            <person name="Ebbesson L."/>
            <person name="Teles M."/>
            <person name="MacKenzie S."/>
            <person name="Amaro C."/>
        </authorList>
    </citation>
    <scope>NUCLEOTIDE SEQUENCE</scope>
</reference>
<organism evidence="2">
    <name type="scientific">Anguilla anguilla</name>
    <name type="common">European freshwater eel</name>
    <name type="synonym">Muraena anguilla</name>
    <dbReference type="NCBI Taxonomy" id="7936"/>
    <lineage>
        <taxon>Eukaryota</taxon>
        <taxon>Metazoa</taxon>
        <taxon>Chordata</taxon>
        <taxon>Craniata</taxon>
        <taxon>Vertebrata</taxon>
        <taxon>Euteleostomi</taxon>
        <taxon>Actinopterygii</taxon>
        <taxon>Neopterygii</taxon>
        <taxon>Teleostei</taxon>
        <taxon>Anguilliformes</taxon>
        <taxon>Anguillidae</taxon>
        <taxon>Anguilla</taxon>
    </lineage>
</organism>